<keyword evidence="2" id="KW-1185">Reference proteome</keyword>
<dbReference type="RefSeq" id="WP_229383733.1">
    <property type="nucleotide sequence ID" value="NZ_JAGTTN010000002.1"/>
</dbReference>
<dbReference type="EMBL" id="JAGTTN010000002">
    <property type="protein sequence ID" value="MCC2031801.1"/>
    <property type="molecule type" value="Genomic_DNA"/>
</dbReference>
<dbReference type="Proteomes" id="UP001139354">
    <property type="component" value="Unassembled WGS sequence"/>
</dbReference>
<accession>A0A9X1LTY6</accession>
<dbReference type="AlphaFoldDB" id="A0A9X1LTY6"/>
<evidence type="ECO:0000313" key="1">
    <source>
        <dbReference type="EMBL" id="MCC2031801.1"/>
    </source>
</evidence>
<gene>
    <name evidence="1" type="ORF">KEC57_06340</name>
</gene>
<name>A0A9X1LTY6_9MICO</name>
<proteinExistence type="predicted"/>
<sequence>MSAKMTRRRRHDRRKRILTQRREDALFFARGTFPASATSFTMCSCGARAFARGRDDSFLDDFDAAHAYCDEEQS</sequence>
<organism evidence="1 2">
    <name type="scientific">Microbacterium allomyrinae</name>
    <dbReference type="NCBI Taxonomy" id="2830666"/>
    <lineage>
        <taxon>Bacteria</taxon>
        <taxon>Bacillati</taxon>
        <taxon>Actinomycetota</taxon>
        <taxon>Actinomycetes</taxon>
        <taxon>Micrococcales</taxon>
        <taxon>Microbacteriaceae</taxon>
        <taxon>Microbacterium</taxon>
    </lineage>
</organism>
<comment type="caution">
    <text evidence="1">The sequence shown here is derived from an EMBL/GenBank/DDBJ whole genome shotgun (WGS) entry which is preliminary data.</text>
</comment>
<evidence type="ECO:0000313" key="2">
    <source>
        <dbReference type="Proteomes" id="UP001139354"/>
    </source>
</evidence>
<protein>
    <submittedName>
        <fullName evidence="1">Uncharacterized protein</fullName>
    </submittedName>
</protein>
<reference evidence="1" key="1">
    <citation type="submission" date="2021-04" db="EMBL/GenBank/DDBJ databases">
        <title>Microbacterium tenobrionis sp. nov. and Microbacterium allomyrinae sp. nov., isolated from larvae of Tenobrio molitor and Allomyrina dichotoma, respectively.</title>
        <authorList>
            <person name="Lee S.D."/>
        </authorList>
    </citation>
    <scope>NUCLEOTIDE SEQUENCE</scope>
    <source>
        <strain evidence="1">BWT-G7</strain>
    </source>
</reference>